<dbReference type="SUPFAM" id="SSF56672">
    <property type="entry name" value="DNA/RNA polymerases"/>
    <property type="match status" value="1"/>
</dbReference>
<evidence type="ECO:0000256" key="1">
    <source>
        <dbReference type="ARBA" id="ARBA00023268"/>
    </source>
</evidence>
<dbReference type="PANTHER" id="PTHR37984:SF5">
    <property type="entry name" value="PROTEIN NYNRIN-LIKE"/>
    <property type="match status" value="1"/>
</dbReference>
<dbReference type="AlphaFoldDB" id="A0A699J2V5"/>
<accession>A0A699J2V5</accession>
<sequence length="607" mass="69288">VGGQTGDQDGQKGDQGDGANGCVDEVLTSPRNVSVSNGRSGCSYKEFLACSPKKYDGKGDPCDGGSNRANNNSKCCTMLTNEADRNASLRKNTKKRRNGGEPGNDGNIRDDNKRSRSKRAFASTTNPDRREYTDAAPKCINCNFHHHPEMPCRTCTNNNRLGHFAKDCRVRPRMVNPLNARNLTVGSRNHGNQAHRRAFVMGLKEACHDPKIMTGTFTLNNHYATTLFDFGADYSFVSTTFIPLLDIETSNLGFSYEIKLASGQLLKINKLSRHKAKIIFHEKVVRILLPHSEMLRVLGDRPEEKAKHLMSVKANRQKQKDIVIVRSFFEGAPVFFVKKKYGSFRMCIDYRELNKLTVKNRYPLPRIDDIFDQLQGSQYFSKIYLRSGYHQLRVHEDDIPKTVFRTRHGHFEFTVTPFGLTNAPATYDWGEEQERAFQTLKDKLCNVAILSLSNGPEDFVVYSDVSCQGLGCVLMQRGKIKVEHQRPSGLLQQLEIPEWKWERIAMDFVMKFPKTSSRHDSIWVIMDRLTKSAYFLLMRKDYKKDRLARIYLNEIVASHGVPILIISDRDGRFTYRFWQSMQEALGTQLDMSTAYQPQTDGQRKCTI</sequence>
<dbReference type="InterPro" id="IPR041577">
    <property type="entry name" value="RT_RNaseH_2"/>
</dbReference>
<dbReference type="InterPro" id="IPR001584">
    <property type="entry name" value="Integrase_cat-core"/>
</dbReference>
<dbReference type="GO" id="GO:0015074">
    <property type="term" value="P:DNA integration"/>
    <property type="evidence" value="ECO:0007669"/>
    <property type="project" value="InterPro"/>
</dbReference>
<protein>
    <submittedName>
        <fullName evidence="4">Reverse transcriptase domain-containing protein</fullName>
    </submittedName>
</protein>
<dbReference type="GO" id="GO:0003676">
    <property type="term" value="F:nucleic acid binding"/>
    <property type="evidence" value="ECO:0007669"/>
    <property type="project" value="InterPro"/>
</dbReference>
<proteinExistence type="predicted"/>
<dbReference type="Pfam" id="PF08284">
    <property type="entry name" value="RVP_2"/>
    <property type="match status" value="1"/>
</dbReference>
<dbReference type="Pfam" id="PF00078">
    <property type="entry name" value="RVT_1"/>
    <property type="match status" value="1"/>
</dbReference>
<feature type="domain" description="Integrase catalytic" evidence="3">
    <location>
        <begin position="493"/>
        <end position="607"/>
    </location>
</feature>
<dbReference type="GO" id="GO:0003964">
    <property type="term" value="F:RNA-directed DNA polymerase activity"/>
    <property type="evidence" value="ECO:0007669"/>
    <property type="project" value="UniProtKB-KW"/>
</dbReference>
<dbReference type="Pfam" id="PF17919">
    <property type="entry name" value="RT_RNaseH_2"/>
    <property type="match status" value="1"/>
</dbReference>
<evidence type="ECO:0000256" key="2">
    <source>
        <dbReference type="SAM" id="MobiDB-lite"/>
    </source>
</evidence>
<dbReference type="EMBL" id="BKCJ010365023">
    <property type="protein sequence ID" value="GFA07474.1"/>
    <property type="molecule type" value="Genomic_DNA"/>
</dbReference>
<keyword evidence="4" id="KW-0695">RNA-directed DNA polymerase</keyword>
<evidence type="ECO:0000313" key="4">
    <source>
        <dbReference type="EMBL" id="GFA07474.1"/>
    </source>
</evidence>
<dbReference type="SUPFAM" id="SSF53098">
    <property type="entry name" value="Ribonuclease H-like"/>
    <property type="match status" value="1"/>
</dbReference>
<dbReference type="InterPro" id="IPR043128">
    <property type="entry name" value="Rev_trsase/Diguanyl_cyclase"/>
</dbReference>
<dbReference type="PANTHER" id="PTHR37984">
    <property type="entry name" value="PROTEIN CBG26694"/>
    <property type="match status" value="1"/>
</dbReference>
<dbReference type="PROSITE" id="PS50994">
    <property type="entry name" value="INTEGRASE"/>
    <property type="match status" value="1"/>
</dbReference>
<reference evidence="4" key="1">
    <citation type="journal article" date="2019" name="Sci. Rep.">
        <title>Draft genome of Tanacetum cinerariifolium, the natural source of mosquito coil.</title>
        <authorList>
            <person name="Yamashiro T."/>
            <person name="Shiraishi A."/>
            <person name="Satake H."/>
            <person name="Nakayama K."/>
        </authorList>
    </citation>
    <scope>NUCLEOTIDE SEQUENCE</scope>
</reference>
<dbReference type="InterPro" id="IPR000477">
    <property type="entry name" value="RT_dom"/>
</dbReference>
<feature type="non-terminal residue" evidence="4">
    <location>
        <position position="1"/>
    </location>
</feature>
<dbReference type="Gene3D" id="3.10.10.10">
    <property type="entry name" value="HIV Type 1 Reverse Transcriptase, subunit A, domain 1"/>
    <property type="match status" value="1"/>
</dbReference>
<dbReference type="InterPro" id="IPR036397">
    <property type="entry name" value="RNaseH_sf"/>
</dbReference>
<comment type="caution">
    <text evidence="4">The sequence shown here is derived from an EMBL/GenBank/DDBJ whole genome shotgun (WGS) entry which is preliminary data.</text>
</comment>
<dbReference type="InterPro" id="IPR043502">
    <property type="entry name" value="DNA/RNA_pol_sf"/>
</dbReference>
<dbReference type="Gene3D" id="3.30.70.270">
    <property type="match status" value="1"/>
</dbReference>
<evidence type="ECO:0000259" key="3">
    <source>
        <dbReference type="PROSITE" id="PS50994"/>
    </source>
</evidence>
<dbReference type="Gene3D" id="3.30.420.10">
    <property type="entry name" value="Ribonuclease H-like superfamily/Ribonuclease H"/>
    <property type="match status" value="1"/>
</dbReference>
<name>A0A699J2V5_TANCI</name>
<dbReference type="InterPro" id="IPR050951">
    <property type="entry name" value="Retrovirus_Pol_polyprotein"/>
</dbReference>
<gene>
    <name evidence="4" type="ORF">Tci_579446</name>
</gene>
<keyword evidence="4" id="KW-0548">Nucleotidyltransferase</keyword>
<keyword evidence="4" id="KW-0808">Transferase</keyword>
<feature type="compositionally biased region" description="Polar residues" evidence="2">
    <location>
        <begin position="29"/>
        <end position="40"/>
    </location>
</feature>
<dbReference type="InterPro" id="IPR012337">
    <property type="entry name" value="RNaseH-like_sf"/>
</dbReference>
<keyword evidence="1" id="KW-0511">Multifunctional enzyme</keyword>
<dbReference type="CDD" id="cd01647">
    <property type="entry name" value="RT_LTR"/>
    <property type="match status" value="1"/>
</dbReference>
<feature type="region of interest" description="Disordered" evidence="2">
    <location>
        <begin position="1"/>
        <end position="43"/>
    </location>
</feature>
<feature type="region of interest" description="Disordered" evidence="2">
    <location>
        <begin position="86"/>
        <end position="130"/>
    </location>
</feature>
<organism evidence="4">
    <name type="scientific">Tanacetum cinerariifolium</name>
    <name type="common">Dalmatian daisy</name>
    <name type="synonym">Chrysanthemum cinerariifolium</name>
    <dbReference type="NCBI Taxonomy" id="118510"/>
    <lineage>
        <taxon>Eukaryota</taxon>
        <taxon>Viridiplantae</taxon>
        <taxon>Streptophyta</taxon>
        <taxon>Embryophyta</taxon>
        <taxon>Tracheophyta</taxon>
        <taxon>Spermatophyta</taxon>
        <taxon>Magnoliopsida</taxon>
        <taxon>eudicotyledons</taxon>
        <taxon>Gunneridae</taxon>
        <taxon>Pentapetalae</taxon>
        <taxon>asterids</taxon>
        <taxon>campanulids</taxon>
        <taxon>Asterales</taxon>
        <taxon>Asteraceae</taxon>
        <taxon>Asteroideae</taxon>
        <taxon>Anthemideae</taxon>
        <taxon>Anthemidinae</taxon>
        <taxon>Tanacetum</taxon>
    </lineage>
</organism>